<evidence type="ECO:0000256" key="4">
    <source>
        <dbReference type="SAM" id="MobiDB-lite"/>
    </source>
</evidence>
<dbReference type="Gene3D" id="4.10.1080.10">
    <property type="entry name" value="TSP type-3 repeat"/>
    <property type="match status" value="3"/>
</dbReference>
<dbReference type="PROSITE" id="PS51470">
    <property type="entry name" value="FG_GAP"/>
    <property type="match status" value="2"/>
</dbReference>
<dbReference type="InterPro" id="IPR015919">
    <property type="entry name" value="Cadherin-like_sf"/>
</dbReference>
<evidence type="ECO:0000256" key="3">
    <source>
        <dbReference type="ARBA" id="ARBA00023180"/>
    </source>
</evidence>
<name>A0ABY6QA16_9GAMM</name>
<gene>
    <name evidence="6" type="ORF">E0F26_10070</name>
</gene>
<keyword evidence="1" id="KW-0732">Signal</keyword>
<dbReference type="InterPro" id="IPR006644">
    <property type="entry name" value="Cadg"/>
</dbReference>
<dbReference type="InterPro" id="IPR013517">
    <property type="entry name" value="FG-GAP"/>
</dbReference>
<feature type="compositionally biased region" description="Acidic residues" evidence="4">
    <location>
        <begin position="1015"/>
        <end position="1029"/>
    </location>
</feature>
<dbReference type="Pfam" id="PF05345">
    <property type="entry name" value="He_PIG"/>
    <property type="match status" value="1"/>
</dbReference>
<feature type="compositionally biased region" description="Acidic residues" evidence="4">
    <location>
        <begin position="905"/>
        <end position="947"/>
    </location>
</feature>
<dbReference type="InterPro" id="IPR003367">
    <property type="entry name" value="Thrombospondin_3-like_rpt"/>
</dbReference>
<proteinExistence type="predicted"/>
<evidence type="ECO:0000256" key="1">
    <source>
        <dbReference type="ARBA" id="ARBA00022729"/>
    </source>
</evidence>
<dbReference type="Proteomes" id="UP001317963">
    <property type="component" value="Chromosome"/>
</dbReference>
<dbReference type="InterPro" id="IPR028994">
    <property type="entry name" value="Integrin_alpha_N"/>
</dbReference>
<organism evidence="6 7">
    <name type="scientific">Candidatus Paraluminiphilus aquimaris</name>
    <dbReference type="NCBI Taxonomy" id="2518994"/>
    <lineage>
        <taxon>Bacteria</taxon>
        <taxon>Pseudomonadati</taxon>
        <taxon>Pseudomonadota</taxon>
        <taxon>Gammaproteobacteria</taxon>
        <taxon>Cellvibrionales</taxon>
        <taxon>Halieaceae</taxon>
        <taxon>Candidatus Paraluminiphilus</taxon>
    </lineage>
</organism>
<dbReference type="InterPro" id="IPR013519">
    <property type="entry name" value="Int_alpha_beta-p"/>
</dbReference>
<feature type="compositionally biased region" description="Acidic residues" evidence="4">
    <location>
        <begin position="975"/>
        <end position="985"/>
    </location>
</feature>
<dbReference type="InterPro" id="IPR028974">
    <property type="entry name" value="TSP_type-3_rpt"/>
</dbReference>
<dbReference type="Gene3D" id="2.130.10.130">
    <property type="entry name" value="Integrin alpha, N-terminal"/>
    <property type="match status" value="1"/>
</dbReference>
<accession>A0ABY6QA16</accession>
<sequence length="1122" mass="117157">MAGVYVSDKHSRRSKTDLWVHIPSEFLGNRFVVSLHRCVQMVKGLPSAFNKRLLSILTVSILSVSGALAADDLFVSGRTSESPILTSQIPIYLPWQQEISLGSVTVTQLPDNGQLLDSSGVALSLGSVVPDQNITYIPDVLFLGDDLLSLEVGGISENVNIYVFGEYRDPATVLDATVPGASANAQFGSSVALSADGKTLVVGAPRDSTEGSDRGSIKAYKWINREWRAYGEPLFGTGLFERLGSSLDMDATGSTVIVGSPKASNASGRVGSASVYTLSDAGWEPIIESISGSNVGDEFGASTTISRDGQTIAIGAPYNDDAGTSAGAVHSYRIDNGTLVPFPVLYGDEPGDYAGWSVALSSDGSTLAFGAIGDDGTNTLAGQVKVFQLSDDQWIQKGSDLNGESLLDRSGRSIALSSNGNVVAIGARSNSGSGESAGHVRVYEYDGFVWRQLGNDLDGRSAGDNFGSSLSLSGDGYRIAVGSQLSDGNGDRSGETSVFHFDNGQWIATSEPILGDAGDYLGWSVALSEDARVLVSGSPNSDITGLNSGEITGFNVIKDVYVPNIAPNTVAVVATPYSYTFELESDYYALSYSATNLPQWSDFDPSERLLFGTPGAENVGVHEDVSLWVDDGHGLSVVAQFDLTVLADFDLDGLPNECSLACLDAGFSQDSDDDADGVLDIDDAFPLDASESVDSDNDGVGDNADVFPLDSTEAFDSDGDGVGDNTDLFPLDPSESADSDGDGVGDNADLYPSNPNESADSDGDGVGDNADAFPNDGSETTDTDGDGVGDNSDLYPLDPNESADSDGDGVGDNADEFPQDSEETTDTDGDGVGDNSDLYPLDPNESADSDGDGVGDNADAFPQDPDETIDSDSDGVGDNSDEFPDDANESADTDNDGVGDNADAFPDDPTETVDSDGDGIGDNTDEFPDDPSETSDSDGDGVGDNDDAFPLNPAESADSDGDGTGDNADAFPLDPTEDVDTDGDGVGDNTDAFPTDETESLDTDQDGVGDNSDQFPDDPTETADSDGDGVGDQADQFPLDDSESIDSDGDGLGNNQDLDDDNDGFADLDEVEAGSNPLDPRDEPIRPLSQVLIWAALESIKPYQPEPPDDLIPFQKEIQPRP</sequence>
<feature type="region of interest" description="Disordered" evidence="4">
    <location>
        <begin position="688"/>
        <end position="1085"/>
    </location>
</feature>
<feature type="compositionally biased region" description="Acidic residues" evidence="4">
    <location>
        <begin position="1057"/>
        <end position="1072"/>
    </location>
</feature>
<dbReference type="PANTHER" id="PTHR36220">
    <property type="entry name" value="UNNAMED PRODUCT"/>
    <property type="match status" value="1"/>
</dbReference>
<dbReference type="SUPFAM" id="SSF49313">
    <property type="entry name" value="Cadherin-like"/>
    <property type="match status" value="1"/>
</dbReference>
<evidence type="ECO:0000259" key="5">
    <source>
        <dbReference type="SMART" id="SM00736"/>
    </source>
</evidence>
<dbReference type="Pfam" id="PF02412">
    <property type="entry name" value="TSP_3"/>
    <property type="match status" value="1"/>
</dbReference>
<dbReference type="Gene3D" id="2.60.40.10">
    <property type="entry name" value="Immunoglobulins"/>
    <property type="match status" value="1"/>
</dbReference>
<dbReference type="EMBL" id="CP036501">
    <property type="protein sequence ID" value="UZP75063.1"/>
    <property type="molecule type" value="Genomic_DNA"/>
</dbReference>
<keyword evidence="2" id="KW-0677">Repeat</keyword>
<dbReference type="InterPro" id="IPR011043">
    <property type="entry name" value="Gal_Oxase/kelch_b-propeller"/>
</dbReference>
<evidence type="ECO:0000313" key="6">
    <source>
        <dbReference type="EMBL" id="UZP75063.1"/>
    </source>
</evidence>
<protein>
    <recommendedName>
        <fullName evidence="5">Dystroglycan-type cadherin-like domain-containing protein</fullName>
    </recommendedName>
</protein>
<evidence type="ECO:0000256" key="2">
    <source>
        <dbReference type="ARBA" id="ARBA00022737"/>
    </source>
</evidence>
<reference evidence="6 7" key="1">
    <citation type="submission" date="2019-02" db="EMBL/GenBank/DDBJ databases">
        <title>Halieaceae_genomes.</title>
        <authorList>
            <person name="Li S.-H."/>
        </authorList>
    </citation>
    <scope>NUCLEOTIDE SEQUENCE [LARGE SCALE GENOMIC DNA]</scope>
    <source>
        <strain evidence="6 7">JH123</strain>
    </source>
</reference>
<feature type="compositionally biased region" description="Acidic residues" evidence="4">
    <location>
        <begin position="1038"/>
        <end position="1049"/>
    </location>
</feature>
<feature type="compositionally biased region" description="Acidic residues" evidence="4">
    <location>
        <begin position="688"/>
        <end position="699"/>
    </location>
</feature>
<keyword evidence="7" id="KW-1185">Reference proteome</keyword>
<dbReference type="PANTHER" id="PTHR36220:SF1">
    <property type="entry name" value="GAMMA TUBULIN COMPLEX COMPONENT C-TERMINAL DOMAIN-CONTAINING PROTEIN"/>
    <property type="match status" value="1"/>
</dbReference>
<feature type="compositionally biased region" description="Acidic residues" evidence="4">
    <location>
        <begin position="994"/>
        <end position="1007"/>
    </location>
</feature>
<dbReference type="InterPro" id="IPR013783">
    <property type="entry name" value="Ig-like_fold"/>
</dbReference>
<feature type="compositionally biased region" description="Acidic residues" evidence="4">
    <location>
        <begin position="864"/>
        <end position="897"/>
    </location>
</feature>
<keyword evidence="3" id="KW-0325">Glycoprotein</keyword>
<dbReference type="SMART" id="SM00736">
    <property type="entry name" value="CADG"/>
    <property type="match status" value="1"/>
</dbReference>
<feature type="region of interest" description="Disordered" evidence="4">
    <location>
        <begin position="1101"/>
        <end position="1122"/>
    </location>
</feature>
<dbReference type="SUPFAM" id="SSF50965">
    <property type="entry name" value="Galactose oxidase, central domain"/>
    <property type="match status" value="1"/>
</dbReference>
<dbReference type="Pfam" id="PF14312">
    <property type="entry name" value="FG-GAP_2"/>
    <property type="match status" value="2"/>
</dbReference>
<evidence type="ECO:0000313" key="7">
    <source>
        <dbReference type="Proteomes" id="UP001317963"/>
    </source>
</evidence>
<feature type="domain" description="Dystroglycan-type cadherin-like" evidence="5">
    <location>
        <begin position="560"/>
        <end position="652"/>
    </location>
</feature>
<feature type="compositionally biased region" description="Acidic residues" evidence="4">
    <location>
        <begin position="801"/>
        <end position="831"/>
    </location>
</feature>